<organism evidence="1 2">
    <name type="scientific">Zymomonas mobilis subsp. mobilis (strain ATCC 10988 / DSM 424 / LMG 404 / NCIMB 8938 / NRRL B-806 / ZM1)</name>
    <dbReference type="NCBI Taxonomy" id="555217"/>
    <lineage>
        <taxon>Bacteria</taxon>
        <taxon>Pseudomonadati</taxon>
        <taxon>Pseudomonadota</taxon>
        <taxon>Alphaproteobacteria</taxon>
        <taxon>Sphingomonadales</taxon>
        <taxon>Zymomonadaceae</taxon>
        <taxon>Zymomonas</taxon>
    </lineage>
</organism>
<dbReference type="KEGG" id="zmm:Zmob_0599"/>
<dbReference type="RefSeq" id="WP_014500608.1">
    <property type="nucleotide sequence ID" value="NC_017262.1"/>
</dbReference>
<dbReference type="eggNOG" id="ENOG502Z8VU">
    <property type="taxonomic scope" value="Bacteria"/>
</dbReference>
<dbReference type="HOGENOM" id="CLU_038921_0_0_5"/>
<dbReference type="Proteomes" id="UP000001494">
    <property type="component" value="Chromosome"/>
</dbReference>
<accession>A0A0H3G150</accession>
<dbReference type="OrthoDB" id="9815616at2"/>
<dbReference type="InterPro" id="IPR013397">
    <property type="entry name" value="CRISPR-assoc_prot_Csy1"/>
</dbReference>
<gene>
    <name evidence="1" type="ordered locus">Zmob_0599</name>
</gene>
<dbReference type="CDD" id="cd09735">
    <property type="entry name" value="Csy1_I-F"/>
    <property type="match status" value="1"/>
</dbReference>
<dbReference type="NCBIfam" id="TIGR02564">
    <property type="entry name" value="cas_Csy1"/>
    <property type="match status" value="1"/>
</dbReference>
<evidence type="ECO:0000313" key="2">
    <source>
        <dbReference type="Proteomes" id="UP000001494"/>
    </source>
</evidence>
<name>A0A0H3G150_ZYMMA</name>
<protein>
    <submittedName>
        <fullName evidence="1">CRISPR-associated protein, Csy1 family</fullName>
    </submittedName>
</protein>
<reference evidence="1 2" key="1">
    <citation type="journal article" date="2011" name="J. Bacteriol.">
        <title>Genome sequence of the ethanol-producing Zymomonas mobilis subsp. mobilis lectotype strain ATCC 10988.</title>
        <authorList>
            <person name="Pappas K.M."/>
            <person name="Kouvelis V.N."/>
            <person name="Saunders E."/>
            <person name="Brettin T.S."/>
            <person name="Bruce D."/>
            <person name="Detter C."/>
            <person name="Balakireva M."/>
            <person name="Han C.S."/>
            <person name="Savvakis G."/>
            <person name="Kyrpides N.C."/>
            <person name="Typas M.A."/>
        </authorList>
    </citation>
    <scope>NUCLEOTIDE SEQUENCE [LARGE SCALE GENOMIC DNA]</scope>
    <source>
        <strain evidence="2">ATCC 10988 / DSM 424 / CCUG 17860 / LMG 404 / NCIMB 8938 / NRRL B-806 / ZM1</strain>
    </source>
</reference>
<dbReference type="AlphaFoldDB" id="A0A0H3G150"/>
<evidence type="ECO:0000313" key="1">
    <source>
        <dbReference type="EMBL" id="AEH62443.1"/>
    </source>
</evidence>
<dbReference type="EMBL" id="CP002850">
    <property type="protein sequence ID" value="AEH62443.1"/>
    <property type="molecule type" value="Genomic_DNA"/>
</dbReference>
<sequence>MQHNNARIQIFRQAISDFIKNRRDEKLKGKADDLAAMRKYDYAIWLEDAARRVGQIHAATHIAKAIHSSAKGSNLYIKPDSLPQREEIGSHLLGENFDIDIVGNAAALDVFKFLKTKVEDKTLLAWAEAGDPDFKAALSKNPDQAEEWISSFAGLLSSDKKVQSHALMKQLYWLRGKDPTEDDQYILLQPLFPSALVNYVHQNIQAVRFGESNKEARSAFYKKEASELVYQEYKKLAVQRLGGTKPQNISQLNFERGGVNYLLASLPPRWKNKRRLLPLNCKSALEVFFKRDDVYGQVDRLIKFLKSNPPDNLNTRQYRQRFEQKLTESLVDFAATIKAEMPVGWSREDSCQLPPYEKLWLDPERSLFSLRDGSDEADQIFYNEYMKGDWPDAVAQNFGRRLNAKLKHQDIPVGDTEYIHWVRQVTIDAAWPVPWRRRA</sequence>
<proteinExistence type="predicted"/>
<dbReference type="Pfam" id="PF09611">
    <property type="entry name" value="Cas_Csy1"/>
    <property type="match status" value="1"/>
</dbReference>